<organism evidence="1 2">
    <name type="scientific">Deinococcus lacus</name>
    <dbReference type="NCBI Taxonomy" id="392561"/>
    <lineage>
        <taxon>Bacteria</taxon>
        <taxon>Thermotogati</taxon>
        <taxon>Deinococcota</taxon>
        <taxon>Deinococci</taxon>
        <taxon>Deinococcales</taxon>
        <taxon>Deinococcaceae</taxon>
        <taxon>Deinococcus</taxon>
    </lineage>
</organism>
<keyword evidence="2" id="KW-1185">Reference proteome</keyword>
<dbReference type="Proteomes" id="UP001596297">
    <property type="component" value="Unassembled WGS sequence"/>
</dbReference>
<dbReference type="RefSeq" id="WP_380081894.1">
    <property type="nucleotide sequence ID" value="NZ_JBHSWD010000001.1"/>
</dbReference>
<proteinExistence type="predicted"/>
<name>A0ABW1Y9L3_9DEIO</name>
<dbReference type="EMBL" id="JBHSWD010000001">
    <property type="protein sequence ID" value="MFC6590888.1"/>
    <property type="molecule type" value="Genomic_DNA"/>
</dbReference>
<accession>A0ABW1Y9L3</accession>
<evidence type="ECO:0000313" key="2">
    <source>
        <dbReference type="Proteomes" id="UP001596297"/>
    </source>
</evidence>
<reference evidence="2" key="1">
    <citation type="journal article" date="2019" name="Int. J. Syst. Evol. Microbiol.">
        <title>The Global Catalogue of Microorganisms (GCM) 10K type strain sequencing project: providing services to taxonomists for standard genome sequencing and annotation.</title>
        <authorList>
            <consortium name="The Broad Institute Genomics Platform"/>
            <consortium name="The Broad Institute Genome Sequencing Center for Infectious Disease"/>
            <person name="Wu L."/>
            <person name="Ma J."/>
        </authorList>
    </citation>
    <scope>NUCLEOTIDE SEQUENCE [LARGE SCALE GENOMIC DNA]</scope>
    <source>
        <strain evidence="2">CGMCC 1.15772</strain>
    </source>
</reference>
<protein>
    <submittedName>
        <fullName evidence="1">Uncharacterized protein</fullName>
    </submittedName>
</protein>
<comment type="caution">
    <text evidence="1">The sequence shown here is derived from an EMBL/GenBank/DDBJ whole genome shotgun (WGS) entry which is preliminary data.</text>
</comment>
<evidence type="ECO:0000313" key="1">
    <source>
        <dbReference type="EMBL" id="MFC6590888.1"/>
    </source>
</evidence>
<sequence>MKPPPLTALSLLLLAALAALLVTSVLSGQPPSGTWLIGLLTLRLAVDGLRVRHGLIRRTAAQWALDGLLLGLLAWQAWT</sequence>
<gene>
    <name evidence="1" type="ORF">ACFP81_01785</name>
</gene>